<keyword evidence="10" id="KW-1185">Reference proteome</keyword>
<accession>A0A2T2ZUC0</accession>
<evidence type="ECO:0000259" key="8">
    <source>
        <dbReference type="Pfam" id="PF20684"/>
    </source>
</evidence>
<evidence type="ECO:0000313" key="10">
    <source>
        <dbReference type="Proteomes" id="UP000241462"/>
    </source>
</evidence>
<name>A0A2T2ZUC0_9PEZI</name>
<protein>
    <recommendedName>
        <fullName evidence="8">Rhodopsin domain-containing protein</fullName>
    </recommendedName>
</protein>
<feature type="transmembrane region" description="Helical" evidence="7">
    <location>
        <begin position="141"/>
        <end position="164"/>
    </location>
</feature>
<evidence type="ECO:0000256" key="4">
    <source>
        <dbReference type="ARBA" id="ARBA00023136"/>
    </source>
</evidence>
<comment type="subcellular location">
    <subcellularLocation>
        <location evidence="1">Membrane</location>
        <topology evidence="1">Multi-pass membrane protein</topology>
    </subcellularLocation>
</comment>
<sequence>MANNGTSTGSQDVDLDASWQTNLIACAAATWGIAAVFVALRFYLRGHMLHVLGREDWMILVSLFFSAAYSTGYIVDAHYGFGKHAAALSPATLSIVTEVSFCVATYWLGMLWFTTTVLFTKVSILFLYLRTLTHAWVQRTLRVLLAMVCLTSLTDYALMFTTCIPLQAYWDASIKAAYCHSMQAYYAILGIQLGTDFFTFLLPLPVIWSMRAPKDQKIMLLVLICVVSIIRLTELASTRFQSDFTYDSAATDFWSLIEANTGIVCACIMTMNPLLRRLIPDTLLTRRGACESTQDPLGINGGGGKTGKSGGKGGGSRGGSKIMRVRDKSGHGGHGGTIFFNNYSINPPTIGSKPSR</sequence>
<evidence type="ECO:0000256" key="3">
    <source>
        <dbReference type="ARBA" id="ARBA00022989"/>
    </source>
</evidence>
<feature type="region of interest" description="Disordered" evidence="6">
    <location>
        <begin position="295"/>
        <end position="332"/>
    </location>
</feature>
<feature type="transmembrane region" description="Helical" evidence="7">
    <location>
        <begin position="22"/>
        <end position="44"/>
    </location>
</feature>
<feature type="transmembrane region" description="Helical" evidence="7">
    <location>
        <begin position="56"/>
        <end position="75"/>
    </location>
</feature>
<dbReference type="Pfam" id="PF20684">
    <property type="entry name" value="Fung_rhodopsin"/>
    <property type="match status" value="1"/>
</dbReference>
<feature type="transmembrane region" description="Helical" evidence="7">
    <location>
        <begin position="218"/>
        <end position="233"/>
    </location>
</feature>
<dbReference type="PANTHER" id="PTHR33048">
    <property type="entry name" value="PTH11-LIKE INTEGRAL MEMBRANE PROTEIN (AFU_ORTHOLOGUE AFUA_5G11245)"/>
    <property type="match status" value="1"/>
</dbReference>
<dbReference type="OrthoDB" id="3648173at2759"/>
<dbReference type="InterPro" id="IPR049326">
    <property type="entry name" value="Rhodopsin_dom_fungi"/>
</dbReference>
<dbReference type="EMBL" id="KZ678683">
    <property type="protein sequence ID" value="PSR76955.1"/>
    <property type="molecule type" value="Genomic_DNA"/>
</dbReference>
<feature type="non-terminal residue" evidence="9">
    <location>
        <position position="356"/>
    </location>
</feature>
<dbReference type="Proteomes" id="UP000241462">
    <property type="component" value="Unassembled WGS sequence"/>
</dbReference>
<gene>
    <name evidence="9" type="ORF">BD289DRAFT_378294</name>
</gene>
<feature type="transmembrane region" description="Helical" evidence="7">
    <location>
        <begin position="253"/>
        <end position="275"/>
    </location>
</feature>
<keyword evidence="4 7" id="KW-0472">Membrane</keyword>
<evidence type="ECO:0000256" key="6">
    <source>
        <dbReference type="SAM" id="MobiDB-lite"/>
    </source>
</evidence>
<dbReference type="InterPro" id="IPR052337">
    <property type="entry name" value="SAT4-like"/>
</dbReference>
<evidence type="ECO:0000256" key="1">
    <source>
        <dbReference type="ARBA" id="ARBA00004141"/>
    </source>
</evidence>
<dbReference type="InParanoid" id="A0A2T2ZUC0"/>
<dbReference type="STRING" id="2025994.A0A2T2ZUC0"/>
<evidence type="ECO:0000256" key="2">
    <source>
        <dbReference type="ARBA" id="ARBA00022692"/>
    </source>
</evidence>
<keyword evidence="2 7" id="KW-0812">Transmembrane</keyword>
<feature type="compositionally biased region" description="Gly residues" evidence="6">
    <location>
        <begin position="299"/>
        <end position="318"/>
    </location>
</feature>
<evidence type="ECO:0000256" key="7">
    <source>
        <dbReference type="SAM" id="Phobius"/>
    </source>
</evidence>
<evidence type="ECO:0000256" key="5">
    <source>
        <dbReference type="ARBA" id="ARBA00038359"/>
    </source>
</evidence>
<evidence type="ECO:0000313" key="9">
    <source>
        <dbReference type="EMBL" id="PSR76955.1"/>
    </source>
</evidence>
<feature type="transmembrane region" description="Helical" evidence="7">
    <location>
        <begin position="106"/>
        <end position="129"/>
    </location>
</feature>
<dbReference type="GO" id="GO:0016020">
    <property type="term" value="C:membrane"/>
    <property type="evidence" value="ECO:0007669"/>
    <property type="project" value="UniProtKB-SubCell"/>
</dbReference>
<dbReference type="PANTHER" id="PTHR33048:SF47">
    <property type="entry name" value="INTEGRAL MEMBRANE PROTEIN-RELATED"/>
    <property type="match status" value="1"/>
</dbReference>
<feature type="domain" description="Rhodopsin" evidence="8">
    <location>
        <begin position="40"/>
        <end position="277"/>
    </location>
</feature>
<organism evidence="9 10">
    <name type="scientific">Coniella lustricola</name>
    <dbReference type="NCBI Taxonomy" id="2025994"/>
    <lineage>
        <taxon>Eukaryota</taxon>
        <taxon>Fungi</taxon>
        <taxon>Dikarya</taxon>
        <taxon>Ascomycota</taxon>
        <taxon>Pezizomycotina</taxon>
        <taxon>Sordariomycetes</taxon>
        <taxon>Sordariomycetidae</taxon>
        <taxon>Diaporthales</taxon>
        <taxon>Schizoparmaceae</taxon>
        <taxon>Coniella</taxon>
    </lineage>
</organism>
<keyword evidence="3 7" id="KW-1133">Transmembrane helix</keyword>
<reference evidence="9 10" key="1">
    <citation type="journal article" date="2018" name="Mycol. Prog.">
        <title>Coniella lustricola, a new species from submerged detritus.</title>
        <authorList>
            <person name="Raudabaugh D.B."/>
            <person name="Iturriaga T."/>
            <person name="Carver A."/>
            <person name="Mondo S."/>
            <person name="Pangilinan J."/>
            <person name="Lipzen A."/>
            <person name="He G."/>
            <person name="Amirebrahimi M."/>
            <person name="Grigoriev I.V."/>
            <person name="Miller A.N."/>
        </authorList>
    </citation>
    <scope>NUCLEOTIDE SEQUENCE [LARGE SCALE GENOMIC DNA]</scope>
    <source>
        <strain evidence="9 10">B22-T-1</strain>
    </source>
</reference>
<dbReference type="AlphaFoldDB" id="A0A2T2ZUC0"/>
<feature type="transmembrane region" description="Helical" evidence="7">
    <location>
        <begin position="184"/>
        <end position="206"/>
    </location>
</feature>
<proteinExistence type="inferred from homology"/>
<comment type="similarity">
    <text evidence="5">Belongs to the SAT4 family.</text>
</comment>